<evidence type="ECO:0000313" key="5">
    <source>
        <dbReference type="Proteomes" id="UP001595075"/>
    </source>
</evidence>
<keyword evidence="5" id="KW-1185">Reference proteome</keyword>
<feature type="transmembrane region" description="Helical" evidence="3">
    <location>
        <begin position="15"/>
        <end position="35"/>
    </location>
</feature>
<evidence type="ECO:0008006" key="6">
    <source>
        <dbReference type="Google" id="ProtNLM"/>
    </source>
</evidence>
<feature type="transmembrane region" description="Helical" evidence="3">
    <location>
        <begin position="139"/>
        <end position="160"/>
    </location>
</feature>
<feature type="transmembrane region" description="Helical" evidence="3">
    <location>
        <begin position="203"/>
        <end position="222"/>
    </location>
</feature>
<evidence type="ECO:0000313" key="4">
    <source>
        <dbReference type="EMBL" id="KAL2075105.1"/>
    </source>
</evidence>
<gene>
    <name evidence="4" type="ORF">VTL71DRAFT_47</name>
</gene>
<dbReference type="EMBL" id="JAZHXI010000001">
    <property type="protein sequence ID" value="KAL2075105.1"/>
    <property type="molecule type" value="Genomic_DNA"/>
</dbReference>
<reference evidence="4 5" key="1">
    <citation type="journal article" date="2024" name="Commun. Biol.">
        <title>Comparative genomic analysis of thermophilic fungi reveals convergent evolutionary adaptations and gene losses.</title>
        <authorList>
            <person name="Steindorff A.S."/>
            <person name="Aguilar-Pontes M.V."/>
            <person name="Robinson A.J."/>
            <person name="Andreopoulos B."/>
            <person name="LaButti K."/>
            <person name="Kuo A."/>
            <person name="Mondo S."/>
            <person name="Riley R."/>
            <person name="Otillar R."/>
            <person name="Haridas S."/>
            <person name="Lipzen A."/>
            <person name="Grimwood J."/>
            <person name="Schmutz J."/>
            <person name="Clum A."/>
            <person name="Reid I.D."/>
            <person name="Moisan M.C."/>
            <person name="Butler G."/>
            <person name="Nguyen T.T.M."/>
            <person name="Dewar K."/>
            <person name="Conant G."/>
            <person name="Drula E."/>
            <person name="Henrissat B."/>
            <person name="Hansel C."/>
            <person name="Singer S."/>
            <person name="Hutchinson M.I."/>
            <person name="de Vries R.P."/>
            <person name="Natvig D.O."/>
            <person name="Powell A.J."/>
            <person name="Tsang A."/>
            <person name="Grigoriev I.V."/>
        </authorList>
    </citation>
    <scope>NUCLEOTIDE SEQUENCE [LARGE SCALE GENOMIC DNA]</scope>
    <source>
        <strain evidence="4 5">CBS 494.80</strain>
    </source>
</reference>
<sequence length="223" mass="24630">MPNLAQLRSFIRNHAIHILIYQLSMFTLLFLILSFQSSPQSKSEYLPTISSLFSLSSPATLHPLHSATPFAQLNSPTDLNSDSLHLSTLTRRKWGTCPPTPHCNGKFKTATLLSLFLGTFGVDQFYAHHFHHRDHFPMFALLISFSSCLSYPHLSSQYWIGMKSAFLVTRPIWSMLMRAVAGALAVFKLLTLGGLGTWSLIDVVLWIVGGIYGLPGCGGGYGG</sequence>
<protein>
    <recommendedName>
        <fullName evidence="6">TM2 domain-containing protein</fullName>
    </recommendedName>
</protein>
<keyword evidence="3" id="KW-1133">Transmembrane helix</keyword>
<evidence type="ECO:0000256" key="1">
    <source>
        <dbReference type="ARBA" id="ARBA00022729"/>
    </source>
</evidence>
<proteinExistence type="predicted"/>
<dbReference type="PANTHER" id="PTHR21016:SF7">
    <property type="entry name" value="TM2 DOMAIN-CONTAINING PROTEIN 3"/>
    <property type="match status" value="1"/>
</dbReference>
<dbReference type="InterPro" id="IPR050932">
    <property type="entry name" value="TM2D1-3-like"/>
</dbReference>
<keyword evidence="1" id="KW-0732">Signal</keyword>
<keyword evidence="2" id="KW-0325">Glycoprotein</keyword>
<organism evidence="4 5">
    <name type="scientific">Oculimacula yallundae</name>
    <dbReference type="NCBI Taxonomy" id="86028"/>
    <lineage>
        <taxon>Eukaryota</taxon>
        <taxon>Fungi</taxon>
        <taxon>Dikarya</taxon>
        <taxon>Ascomycota</taxon>
        <taxon>Pezizomycotina</taxon>
        <taxon>Leotiomycetes</taxon>
        <taxon>Helotiales</taxon>
        <taxon>Ploettnerulaceae</taxon>
        <taxon>Oculimacula</taxon>
    </lineage>
</organism>
<accession>A0ABR4CZ32</accession>
<feature type="transmembrane region" description="Helical" evidence="3">
    <location>
        <begin position="172"/>
        <end position="191"/>
    </location>
</feature>
<dbReference type="PANTHER" id="PTHR21016">
    <property type="entry name" value="BETA-AMYLOID BINDING PROTEIN-RELATED"/>
    <property type="match status" value="1"/>
</dbReference>
<dbReference type="Proteomes" id="UP001595075">
    <property type="component" value="Unassembled WGS sequence"/>
</dbReference>
<evidence type="ECO:0000256" key="2">
    <source>
        <dbReference type="ARBA" id="ARBA00023180"/>
    </source>
</evidence>
<keyword evidence="3" id="KW-0472">Membrane</keyword>
<name>A0ABR4CZ32_9HELO</name>
<comment type="caution">
    <text evidence="4">The sequence shown here is derived from an EMBL/GenBank/DDBJ whole genome shotgun (WGS) entry which is preliminary data.</text>
</comment>
<keyword evidence="3" id="KW-0812">Transmembrane</keyword>
<evidence type="ECO:0000256" key="3">
    <source>
        <dbReference type="SAM" id="Phobius"/>
    </source>
</evidence>